<evidence type="ECO:0000313" key="1">
    <source>
        <dbReference type="EMBL" id="EXX53342.1"/>
    </source>
</evidence>
<dbReference type="AlphaFoldDB" id="A0A015I870"/>
<dbReference type="OrthoDB" id="2328610at2759"/>
<keyword evidence="2" id="KW-1185">Reference proteome</keyword>
<reference evidence="1 2" key="1">
    <citation type="submission" date="2014-02" db="EMBL/GenBank/DDBJ databases">
        <title>Single nucleus genome sequencing reveals high similarity among nuclei of an endomycorrhizal fungus.</title>
        <authorList>
            <person name="Lin K."/>
            <person name="Geurts R."/>
            <person name="Zhang Z."/>
            <person name="Limpens E."/>
            <person name="Saunders D.G."/>
            <person name="Mu D."/>
            <person name="Pang E."/>
            <person name="Cao H."/>
            <person name="Cha H."/>
            <person name="Lin T."/>
            <person name="Zhou Q."/>
            <person name="Shang Y."/>
            <person name="Li Y."/>
            <person name="Ivanov S."/>
            <person name="Sharma T."/>
            <person name="Velzen R.V."/>
            <person name="Ruijter N.D."/>
            <person name="Aanen D.K."/>
            <person name="Win J."/>
            <person name="Kamoun S."/>
            <person name="Bisseling T."/>
            <person name="Huang S."/>
        </authorList>
    </citation>
    <scope>NUCLEOTIDE SEQUENCE [LARGE SCALE GENOMIC DNA]</scope>
    <source>
        <strain evidence="2">DAOM197198w</strain>
    </source>
</reference>
<name>A0A015I870_RHIIW</name>
<protein>
    <submittedName>
        <fullName evidence="1">Uncharacterized protein</fullName>
    </submittedName>
</protein>
<dbReference type="EMBL" id="JEMT01028959">
    <property type="protein sequence ID" value="EXX53342.1"/>
    <property type="molecule type" value="Genomic_DNA"/>
</dbReference>
<accession>A0A015I870</accession>
<proteinExistence type="predicted"/>
<evidence type="ECO:0000313" key="2">
    <source>
        <dbReference type="Proteomes" id="UP000022910"/>
    </source>
</evidence>
<dbReference type="HOGENOM" id="CLU_038726_2_0_1"/>
<sequence>MYRVESLILLLFEKHREFGPNILHYIYNSLLSNLPLIESFNTLLNISSQLLSNCESINVEKQQELKDDVKKFLYERIISIYMKSRQKSWQRFNDLIPEKGTSSLKENLKSMRNDTQNSENKNISIIASLGLIVNKKLTVTGHFR</sequence>
<comment type="caution">
    <text evidence="1">The sequence shown here is derived from an EMBL/GenBank/DDBJ whole genome shotgun (WGS) entry which is preliminary data.</text>
</comment>
<organism evidence="1 2">
    <name type="scientific">Rhizophagus irregularis (strain DAOM 197198w)</name>
    <name type="common">Glomus intraradices</name>
    <dbReference type="NCBI Taxonomy" id="1432141"/>
    <lineage>
        <taxon>Eukaryota</taxon>
        <taxon>Fungi</taxon>
        <taxon>Fungi incertae sedis</taxon>
        <taxon>Mucoromycota</taxon>
        <taxon>Glomeromycotina</taxon>
        <taxon>Glomeromycetes</taxon>
        <taxon>Glomerales</taxon>
        <taxon>Glomeraceae</taxon>
        <taxon>Rhizophagus</taxon>
    </lineage>
</organism>
<dbReference type="Proteomes" id="UP000022910">
    <property type="component" value="Unassembled WGS sequence"/>
</dbReference>
<gene>
    <name evidence="1" type="ORF">RirG_244850</name>
</gene>